<reference evidence="3" key="1">
    <citation type="submission" date="2016-06" db="UniProtKB">
        <authorList>
            <consortium name="WormBaseParasite"/>
        </authorList>
    </citation>
    <scope>IDENTIFICATION</scope>
</reference>
<dbReference type="EMBL" id="UYWY01021197">
    <property type="protein sequence ID" value="VDM43619.1"/>
    <property type="molecule type" value="Genomic_DNA"/>
</dbReference>
<gene>
    <name evidence="1" type="ORF">TCNE_LOCUS12298</name>
</gene>
<dbReference type="WBParaSite" id="TCNE_0001229801-mRNA-1">
    <property type="protein sequence ID" value="TCNE_0001229801-mRNA-1"/>
    <property type="gene ID" value="TCNE_0001229801"/>
</dbReference>
<evidence type="ECO:0000313" key="1">
    <source>
        <dbReference type="EMBL" id="VDM43619.1"/>
    </source>
</evidence>
<name>A0A183UUX8_TOXCA</name>
<protein>
    <submittedName>
        <fullName evidence="3">Secreted protein</fullName>
    </submittedName>
</protein>
<reference evidence="1 2" key="2">
    <citation type="submission" date="2018-11" db="EMBL/GenBank/DDBJ databases">
        <authorList>
            <consortium name="Pathogen Informatics"/>
        </authorList>
    </citation>
    <scope>NUCLEOTIDE SEQUENCE [LARGE SCALE GENOMIC DNA]</scope>
</reference>
<dbReference type="AlphaFoldDB" id="A0A183UUX8"/>
<organism evidence="2 3">
    <name type="scientific">Toxocara canis</name>
    <name type="common">Canine roundworm</name>
    <dbReference type="NCBI Taxonomy" id="6265"/>
    <lineage>
        <taxon>Eukaryota</taxon>
        <taxon>Metazoa</taxon>
        <taxon>Ecdysozoa</taxon>
        <taxon>Nematoda</taxon>
        <taxon>Chromadorea</taxon>
        <taxon>Rhabditida</taxon>
        <taxon>Spirurina</taxon>
        <taxon>Ascaridomorpha</taxon>
        <taxon>Ascaridoidea</taxon>
        <taxon>Toxocaridae</taxon>
        <taxon>Toxocara</taxon>
    </lineage>
</organism>
<keyword evidence="2" id="KW-1185">Reference proteome</keyword>
<sequence length="71" mass="7808">MAPIVSSCRKQLALPVFFGCKCCAEMAGVGRLAADWKAPGTSYLRCRLVDITGLYYERRIAVGFEFDVKGT</sequence>
<dbReference type="Proteomes" id="UP000050794">
    <property type="component" value="Unassembled WGS sequence"/>
</dbReference>
<evidence type="ECO:0000313" key="3">
    <source>
        <dbReference type="WBParaSite" id="TCNE_0001229801-mRNA-1"/>
    </source>
</evidence>
<accession>A0A183UUX8</accession>
<proteinExistence type="predicted"/>
<evidence type="ECO:0000313" key="2">
    <source>
        <dbReference type="Proteomes" id="UP000050794"/>
    </source>
</evidence>